<comment type="caution">
    <text evidence="2">The sequence shown here is derived from an EMBL/GenBank/DDBJ whole genome shotgun (WGS) entry which is preliminary data.</text>
</comment>
<reference evidence="2 3" key="1">
    <citation type="journal article" date="2018" name="BMC Genomics">
        <title>Genomic comparison of Trypanosoma conorhini and Trypanosoma rangeli to Trypanosoma cruzi strains of high and low virulence.</title>
        <authorList>
            <person name="Bradwell K.R."/>
            <person name="Koparde V.N."/>
            <person name="Matveyev A.V."/>
            <person name="Serrano M.G."/>
            <person name="Alves J.M."/>
            <person name="Parikh H."/>
            <person name="Huang B."/>
            <person name="Lee V."/>
            <person name="Espinosa-Alvarez O."/>
            <person name="Ortiz P.A."/>
            <person name="Costa-Martins A.G."/>
            <person name="Teixeira M.M."/>
            <person name="Buck G.A."/>
        </authorList>
    </citation>
    <scope>NUCLEOTIDE SEQUENCE [LARGE SCALE GENOMIC DNA]</scope>
    <source>
        <strain evidence="2 3">025E</strain>
    </source>
</reference>
<evidence type="ECO:0000259" key="1">
    <source>
        <dbReference type="PROSITE" id="PS50878"/>
    </source>
</evidence>
<dbReference type="EC" id="2.7.7.49" evidence="2"/>
<sequence>MDQAGSFFASIYAPRPISTPVFVAQDHPLTKTQHANALATLYRDKSTRATGAPVMVLPPVPQADYPPLTRGELLQAISELNNGTAPGEDNIYCEELKEMGRVGHAMLLRLFNRSLRSGKVPKQWRRGIIIPLLKPNKPASDLSSFRPVTLTSTLCKLMERMIARRLRDAVEHKLQPQQSGFRQQHSTLDTLAMVIAALRRDDPEERTAAVFIDYARAFDSVDHGCIMQALQSFGISPVLQRWIGSFLGGRTARVRVNNTYSRDVKLTCGVPQGSVLGPLLFIIAIDSLSVRLNAIPNLAHGFFA</sequence>
<dbReference type="CDD" id="cd01650">
    <property type="entry name" value="RT_nLTR_like"/>
    <property type="match status" value="1"/>
</dbReference>
<dbReference type="AlphaFoldDB" id="A0A422MR18"/>
<organism evidence="2 3">
    <name type="scientific">Trypanosoma conorhini</name>
    <dbReference type="NCBI Taxonomy" id="83891"/>
    <lineage>
        <taxon>Eukaryota</taxon>
        <taxon>Discoba</taxon>
        <taxon>Euglenozoa</taxon>
        <taxon>Kinetoplastea</taxon>
        <taxon>Metakinetoplastina</taxon>
        <taxon>Trypanosomatida</taxon>
        <taxon>Trypanosomatidae</taxon>
        <taxon>Trypanosoma</taxon>
    </lineage>
</organism>
<keyword evidence="2" id="KW-0378">Hydrolase</keyword>
<dbReference type="RefSeq" id="XP_029223116.1">
    <property type="nucleotide sequence ID" value="XM_029376851.1"/>
</dbReference>
<dbReference type="GO" id="GO:0004523">
    <property type="term" value="F:RNA-DNA hybrid ribonuclease activity"/>
    <property type="evidence" value="ECO:0007669"/>
    <property type="project" value="UniProtKB-EC"/>
</dbReference>
<dbReference type="Pfam" id="PF00078">
    <property type="entry name" value="RVT_1"/>
    <property type="match status" value="1"/>
</dbReference>
<dbReference type="SUPFAM" id="SSF56672">
    <property type="entry name" value="DNA/RNA polymerases"/>
    <property type="match status" value="1"/>
</dbReference>
<dbReference type="GO" id="GO:0003964">
    <property type="term" value="F:RNA-directed DNA polymerase activity"/>
    <property type="evidence" value="ECO:0007669"/>
    <property type="project" value="UniProtKB-EC"/>
</dbReference>
<dbReference type="PROSITE" id="PS50878">
    <property type="entry name" value="RT_POL"/>
    <property type="match status" value="1"/>
</dbReference>
<dbReference type="PANTHER" id="PTHR19446">
    <property type="entry name" value="REVERSE TRANSCRIPTASES"/>
    <property type="match status" value="1"/>
</dbReference>
<dbReference type="EMBL" id="MKKU01001397">
    <property type="protein sequence ID" value="RNE95640.1"/>
    <property type="molecule type" value="Genomic_DNA"/>
</dbReference>
<keyword evidence="3" id="KW-1185">Reference proteome</keyword>
<dbReference type="EC" id="3.1.26.4" evidence="2"/>
<evidence type="ECO:0000313" key="3">
    <source>
        <dbReference type="Proteomes" id="UP000284403"/>
    </source>
</evidence>
<gene>
    <name evidence="2" type="ORF">Tco025E_10060</name>
</gene>
<feature type="non-terminal residue" evidence="2">
    <location>
        <position position="304"/>
    </location>
</feature>
<dbReference type="Proteomes" id="UP000284403">
    <property type="component" value="Unassembled WGS sequence"/>
</dbReference>
<keyword evidence="2" id="KW-0808">Transferase</keyword>
<keyword evidence="2" id="KW-0548">Nucleotidyltransferase</keyword>
<feature type="domain" description="Reverse transcriptase" evidence="1">
    <location>
        <begin position="113"/>
        <end position="304"/>
    </location>
</feature>
<dbReference type="OrthoDB" id="278727at2759"/>
<evidence type="ECO:0000313" key="2">
    <source>
        <dbReference type="EMBL" id="RNE95640.1"/>
    </source>
</evidence>
<name>A0A422MR18_9TRYP</name>
<dbReference type="InterPro" id="IPR000477">
    <property type="entry name" value="RT_dom"/>
</dbReference>
<dbReference type="InterPro" id="IPR043502">
    <property type="entry name" value="DNA/RNA_pol_sf"/>
</dbReference>
<protein>
    <submittedName>
        <fullName evidence="2">Tcoingi protein</fullName>
        <ecNumber evidence="2">2.7.7.49</ecNumber>
        <ecNumber evidence="2">3.1.26.4</ecNumber>
    </submittedName>
</protein>
<proteinExistence type="predicted"/>
<dbReference type="GeneID" id="40323671"/>
<accession>A0A422MR18</accession>